<dbReference type="OrthoDB" id="2160233at2759"/>
<dbReference type="Proteomes" id="UP000054408">
    <property type="component" value="Unassembled WGS sequence"/>
</dbReference>
<dbReference type="InterPro" id="IPR031566">
    <property type="entry name" value="CitMHS_2"/>
</dbReference>
<dbReference type="RefSeq" id="XP_013758180.1">
    <property type="nucleotide sequence ID" value="XM_013902726.1"/>
</dbReference>
<evidence type="ECO:0000256" key="5">
    <source>
        <dbReference type="ARBA" id="ARBA00023136"/>
    </source>
</evidence>
<dbReference type="EMBL" id="GL349453">
    <property type="protein sequence ID" value="KNC49159.1"/>
    <property type="molecule type" value="Genomic_DNA"/>
</dbReference>
<name>A0A0L0D9Z0_THETB</name>
<evidence type="ECO:0000256" key="7">
    <source>
        <dbReference type="SAM" id="Phobius"/>
    </source>
</evidence>
<sequence>MTPLNLLTDADLPTGDHLDGASLSLAWSIPFFSLLLSISLLPLLAPHVWHKHYGGIAAGHAAAMLLPMMVFEDTSAVVTEVLAALLHEYIPFIAIIFALFVTAGGIRITNAVPLSGTPWQNAAILLFGTSIASIIGTTGASLLLVRPLMRGNEWRSHKTHIFVYFIFLVANIGGSLSPLGDPPLFLGFLKGVDFLWFTTHMIKPMATLVALLLPGFFAMDCYYYFRKEDLSLAPWNRAGGTEARKPLAAERGTGGRTEETPLMGAPTDAVALDHDPDSDDDVGDVALDEGFAHMPPSVRTAAATGDWSNVPILTRVAASIDGWRNIPLVLLVPLTILLTGLWEIENPHVFTVHDVRMDAEDVVRDVVLISIGIVSVLITPASTRILNGFSWFPIVEVAKLFLAIFITIIPAVAILEAGTRGELSFIVEAVTENHEPHNMRYFWFTGVLSAFLDNAPTFVIFFNVAGGDADVLMHTLTTTLLAISCGSVFMGAGTLVGNAPNLLVKSIVEDRGIRMPSFLMYIVWAVLLLVPSLIIMSFIFFW</sequence>
<dbReference type="GO" id="GO:0005886">
    <property type="term" value="C:plasma membrane"/>
    <property type="evidence" value="ECO:0007669"/>
    <property type="project" value="UniProtKB-SubCell"/>
</dbReference>
<keyword evidence="9" id="KW-1185">Reference proteome</keyword>
<reference evidence="8 9" key="1">
    <citation type="submission" date="2010-05" db="EMBL/GenBank/DDBJ databases">
        <title>The Genome Sequence of Thecamonas trahens ATCC 50062.</title>
        <authorList>
            <consortium name="The Broad Institute Genome Sequencing Platform"/>
            <person name="Russ C."/>
            <person name="Cuomo C."/>
            <person name="Shea T."/>
            <person name="Young S.K."/>
            <person name="Zeng Q."/>
            <person name="Koehrsen M."/>
            <person name="Haas B."/>
            <person name="Borodovsky M."/>
            <person name="Guigo R."/>
            <person name="Alvarado L."/>
            <person name="Berlin A."/>
            <person name="Bochicchio J."/>
            <person name="Borenstein D."/>
            <person name="Chapman S."/>
            <person name="Chen Z."/>
            <person name="Freedman E."/>
            <person name="Gellesch M."/>
            <person name="Goldberg J."/>
            <person name="Griggs A."/>
            <person name="Gujja S."/>
            <person name="Heilman E."/>
            <person name="Heiman D."/>
            <person name="Hepburn T."/>
            <person name="Howarth C."/>
            <person name="Jen D."/>
            <person name="Larson L."/>
            <person name="Mehta T."/>
            <person name="Park D."/>
            <person name="Pearson M."/>
            <person name="Roberts A."/>
            <person name="Saif S."/>
            <person name="Shenoy N."/>
            <person name="Sisk P."/>
            <person name="Stolte C."/>
            <person name="Sykes S."/>
            <person name="Thomson T."/>
            <person name="Walk T."/>
            <person name="White J."/>
            <person name="Yandava C."/>
            <person name="Burger G."/>
            <person name="Gray M.W."/>
            <person name="Holland P.W.H."/>
            <person name="King N."/>
            <person name="Lang F.B.F."/>
            <person name="Roger A.J."/>
            <person name="Ruiz-Trillo I."/>
            <person name="Lander E."/>
            <person name="Nusbaum C."/>
        </authorList>
    </citation>
    <scope>NUCLEOTIDE SEQUENCE [LARGE SCALE GENOMIC DNA]</scope>
    <source>
        <strain evidence="8 9">ATCC 50062</strain>
    </source>
</reference>
<keyword evidence="4 7" id="KW-1133">Transmembrane helix</keyword>
<feature type="transmembrane region" description="Helical" evidence="7">
    <location>
        <begin position="161"/>
        <end position="180"/>
    </location>
</feature>
<feature type="transmembrane region" description="Helical" evidence="7">
    <location>
        <begin position="518"/>
        <end position="541"/>
    </location>
</feature>
<evidence type="ECO:0000256" key="1">
    <source>
        <dbReference type="ARBA" id="ARBA00004651"/>
    </source>
</evidence>
<organism evidence="8 9">
    <name type="scientific">Thecamonas trahens ATCC 50062</name>
    <dbReference type="NCBI Taxonomy" id="461836"/>
    <lineage>
        <taxon>Eukaryota</taxon>
        <taxon>Apusozoa</taxon>
        <taxon>Apusomonadida</taxon>
        <taxon>Apusomonadidae</taxon>
        <taxon>Thecamonas</taxon>
    </lineage>
</organism>
<feature type="region of interest" description="Disordered" evidence="6">
    <location>
        <begin position="244"/>
        <end position="263"/>
    </location>
</feature>
<keyword evidence="2" id="KW-1003">Cell membrane</keyword>
<feature type="transmembrane region" description="Helical" evidence="7">
    <location>
        <begin position="476"/>
        <end position="498"/>
    </location>
</feature>
<evidence type="ECO:0000313" key="9">
    <source>
        <dbReference type="Proteomes" id="UP000054408"/>
    </source>
</evidence>
<evidence type="ECO:0000256" key="6">
    <source>
        <dbReference type="SAM" id="MobiDB-lite"/>
    </source>
</evidence>
<evidence type="ECO:0000256" key="3">
    <source>
        <dbReference type="ARBA" id="ARBA00022692"/>
    </source>
</evidence>
<feature type="transmembrane region" description="Helical" evidence="7">
    <location>
        <begin position="20"/>
        <end position="44"/>
    </location>
</feature>
<keyword evidence="3 7" id="KW-0812">Transmembrane</keyword>
<feature type="transmembrane region" description="Helical" evidence="7">
    <location>
        <begin position="362"/>
        <end position="379"/>
    </location>
</feature>
<accession>A0A0L0D9Z0</accession>
<feature type="transmembrane region" description="Helical" evidence="7">
    <location>
        <begin position="89"/>
        <end position="110"/>
    </location>
</feature>
<dbReference type="PANTHER" id="PTHR43302">
    <property type="entry name" value="TRANSPORTER ARSB-RELATED"/>
    <property type="match status" value="1"/>
</dbReference>
<feature type="transmembrane region" description="Helical" evidence="7">
    <location>
        <begin position="391"/>
        <end position="415"/>
    </location>
</feature>
<feature type="transmembrane region" description="Helical" evidence="7">
    <location>
        <begin position="122"/>
        <end position="149"/>
    </location>
</feature>
<comment type="subcellular location">
    <subcellularLocation>
        <location evidence="1">Cell membrane</location>
        <topology evidence="1">Multi-pass membrane protein</topology>
    </subcellularLocation>
</comment>
<dbReference type="AlphaFoldDB" id="A0A0L0D9Z0"/>
<dbReference type="PANTHER" id="PTHR43302:SF5">
    <property type="entry name" value="TRANSPORTER ARSB-RELATED"/>
    <property type="match status" value="1"/>
</dbReference>
<evidence type="ECO:0000313" key="8">
    <source>
        <dbReference type="EMBL" id="KNC49159.1"/>
    </source>
</evidence>
<evidence type="ECO:0000256" key="2">
    <source>
        <dbReference type="ARBA" id="ARBA00022475"/>
    </source>
</evidence>
<dbReference type="GeneID" id="25564610"/>
<keyword evidence="5 7" id="KW-0472">Membrane</keyword>
<feature type="transmembrane region" description="Helical" evidence="7">
    <location>
        <begin position="441"/>
        <end position="464"/>
    </location>
</feature>
<evidence type="ECO:0000256" key="4">
    <source>
        <dbReference type="ARBA" id="ARBA00022989"/>
    </source>
</evidence>
<proteinExistence type="predicted"/>
<dbReference type="STRING" id="461836.A0A0L0D9Z0"/>
<feature type="transmembrane region" description="Helical" evidence="7">
    <location>
        <begin position="205"/>
        <end position="225"/>
    </location>
</feature>
<dbReference type="Pfam" id="PF16980">
    <property type="entry name" value="CitMHS_2"/>
    <property type="match status" value="2"/>
</dbReference>
<protein>
    <submittedName>
        <fullName evidence="8">Citrate transporter</fullName>
    </submittedName>
</protein>
<gene>
    <name evidence="8" type="ORF">AMSG_05137</name>
</gene>